<dbReference type="InterPro" id="IPR058594">
    <property type="entry name" value="PB1-like_dom_pln"/>
</dbReference>
<dbReference type="Proteomes" id="UP000095767">
    <property type="component" value="Unassembled WGS sequence"/>
</dbReference>
<sequence length="132" mass="14924">MAGRLRAEAEPPPMYGADSTDFIVKVHHGGFFCGIGQNHAYLNEKVSLFDDCKADFWSFLGIEEITLRLDYGMGGPSLRVHWPLLGKDLSDELRIITSDEETLVMKQVANRVKTFVLYYDHYNHVANNTGKT</sequence>
<keyword evidence="3" id="KW-1185">Reference proteome</keyword>
<dbReference type="STRING" id="888268.A0A1E5WMJ7"/>
<evidence type="ECO:0000313" key="3">
    <source>
        <dbReference type="Proteomes" id="UP000095767"/>
    </source>
</evidence>
<gene>
    <name evidence="2" type="ORF">BAE44_0000354</name>
</gene>
<name>A0A1E5WMJ7_9POAL</name>
<accession>A0A1E5WMJ7</accession>
<evidence type="ECO:0000313" key="2">
    <source>
        <dbReference type="EMBL" id="OEL38625.1"/>
    </source>
</evidence>
<feature type="domain" description="PB1-like" evidence="1">
    <location>
        <begin position="21"/>
        <end position="120"/>
    </location>
</feature>
<dbReference type="AlphaFoldDB" id="A0A1E5WMJ7"/>
<dbReference type="OrthoDB" id="676521at2759"/>
<dbReference type="Pfam" id="PF26130">
    <property type="entry name" value="PB1-like"/>
    <property type="match status" value="1"/>
</dbReference>
<proteinExistence type="predicted"/>
<reference evidence="2 3" key="1">
    <citation type="submission" date="2016-09" db="EMBL/GenBank/DDBJ databases">
        <title>The draft genome of Dichanthelium oligosanthes: A C3 panicoid grass species.</title>
        <authorList>
            <person name="Studer A.J."/>
            <person name="Schnable J.C."/>
            <person name="Brutnell T.P."/>
        </authorList>
    </citation>
    <scope>NUCLEOTIDE SEQUENCE [LARGE SCALE GENOMIC DNA]</scope>
    <source>
        <strain evidence="3">cv. Kellogg 1175</strain>
        <tissue evidence="2">Leaf</tissue>
    </source>
</reference>
<protein>
    <recommendedName>
        <fullName evidence="1">PB1-like domain-containing protein</fullName>
    </recommendedName>
</protein>
<evidence type="ECO:0000259" key="1">
    <source>
        <dbReference type="Pfam" id="PF26130"/>
    </source>
</evidence>
<dbReference type="EMBL" id="LWDX02001086">
    <property type="protein sequence ID" value="OEL38625.1"/>
    <property type="molecule type" value="Genomic_DNA"/>
</dbReference>
<comment type="caution">
    <text evidence="2">The sequence shown here is derived from an EMBL/GenBank/DDBJ whole genome shotgun (WGS) entry which is preliminary data.</text>
</comment>
<organism evidence="2 3">
    <name type="scientific">Dichanthelium oligosanthes</name>
    <dbReference type="NCBI Taxonomy" id="888268"/>
    <lineage>
        <taxon>Eukaryota</taxon>
        <taxon>Viridiplantae</taxon>
        <taxon>Streptophyta</taxon>
        <taxon>Embryophyta</taxon>
        <taxon>Tracheophyta</taxon>
        <taxon>Spermatophyta</taxon>
        <taxon>Magnoliopsida</taxon>
        <taxon>Liliopsida</taxon>
        <taxon>Poales</taxon>
        <taxon>Poaceae</taxon>
        <taxon>PACMAD clade</taxon>
        <taxon>Panicoideae</taxon>
        <taxon>Panicodae</taxon>
        <taxon>Paniceae</taxon>
        <taxon>Dichantheliinae</taxon>
        <taxon>Dichanthelium</taxon>
    </lineage>
</organism>